<organism evidence="3 4">
    <name type="scientific">Rhodococcus gannanensis</name>
    <dbReference type="NCBI Taxonomy" id="1960308"/>
    <lineage>
        <taxon>Bacteria</taxon>
        <taxon>Bacillati</taxon>
        <taxon>Actinomycetota</taxon>
        <taxon>Actinomycetes</taxon>
        <taxon>Mycobacteriales</taxon>
        <taxon>Nocardiaceae</taxon>
        <taxon>Rhodococcus</taxon>
    </lineage>
</organism>
<evidence type="ECO:0000259" key="2">
    <source>
        <dbReference type="Pfam" id="PF13472"/>
    </source>
</evidence>
<dbReference type="Gene3D" id="3.40.50.1110">
    <property type="entry name" value="SGNH hydrolase"/>
    <property type="match status" value="1"/>
</dbReference>
<sequence length="336" mass="34114">MGTTRWRTAAKAGAAAAVAGSSAGTASWVAYTYLMGQAGAARGVIGRNVAKPPEADGVHLPGGDAPIPWRRGVPFDIHLMIFGDSTAAGVGCVTADEVPGVRLARGLAEETGKRIRLSTKAIGGATSKGLEGQVDAMFVAGPPPDAAVILIGANDVTAKNAIHASARRLGAAVARLRAAGAVVVVGTCPDLGVVTAIPQPLRTVVREWGHLLARAQTSAVLSAGGHPVPLADLLAPEFLAAPDTMFSPDQFHPSAAGYELAARQLLPVLASALGEWDGGPLPTLPTVSAVAESGRISSRITSAMGLIRRNRDGDATAHDTPAGRAAERMAPLRPSG</sequence>
<feature type="domain" description="SGNH hydrolase-type esterase" evidence="2">
    <location>
        <begin position="81"/>
        <end position="260"/>
    </location>
</feature>
<dbReference type="GO" id="GO:0016787">
    <property type="term" value="F:hydrolase activity"/>
    <property type="evidence" value="ECO:0007669"/>
    <property type="project" value="UniProtKB-KW"/>
</dbReference>
<feature type="region of interest" description="Disordered" evidence="1">
    <location>
        <begin position="309"/>
        <end position="336"/>
    </location>
</feature>
<keyword evidence="3" id="KW-0378">Hydrolase</keyword>
<dbReference type="Proteomes" id="UP001597286">
    <property type="component" value="Unassembled WGS sequence"/>
</dbReference>
<dbReference type="PANTHER" id="PTHR30383">
    <property type="entry name" value="THIOESTERASE 1/PROTEASE 1/LYSOPHOSPHOLIPASE L1"/>
    <property type="match status" value="1"/>
</dbReference>
<comment type="caution">
    <text evidence="3">The sequence shown here is derived from an EMBL/GenBank/DDBJ whole genome shotgun (WGS) entry which is preliminary data.</text>
</comment>
<dbReference type="Pfam" id="PF13472">
    <property type="entry name" value="Lipase_GDSL_2"/>
    <property type="match status" value="1"/>
</dbReference>
<evidence type="ECO:0000256" key="1">
    <source>
        <dbReference type="SAM" id="MobiDB-lite"/>
    </source>
</evidence>
<evidence type="ECO:0000313" key="3">
    <source>
        <dbReference type="EMBL" id="MFD1811331.1"/>
    </source>
</evidence>
<dbReference type="CDD" id="cd01836">
    <property type="entry name" value="FeeA_FeeB_like"/>
    <property type="match status" value="1"/>
</dbReference>
<dbReference type="PANTHER" id="PTHR30383:SF5">
    <property type="entry name" value="SGNH HYDROLASE-TYPE ESTERASE DOMAIN-CONTAINING PROTEIN"/>
    <property type="match status" value="1"/>
</dbReference>
<proteinExistence type="predicted"/>
<reference evidence="4" key="1">
    <citation type="journal article" date="2019" name="Int. J. Syst. Evol. Microbiol.">
        <title>The Global Catalogue of Microorganisms (GCM) 10K type strain sequencing project: providing services to taxonomists for standard genome sequencing and annotation.</title>
        <authorList>
            <consortium name="The Broad Institute Genomics Platform"/>
            <consortium name="The Broad Institute Genome Sequencing Center for Infectious Disease"/>
            <person name="Wu L."/>
            <person name="Ma J."/>
        </authorList>
    </citation>
    <scope>NUCLEOTIDE SEQUENCE [LARGE SCALE GENOMIC DNA]</scope>
    <source>
        <strain evidence="4">DT72</strain>
    </source>
</reference>
<dbReference type="InterPro" id="IPR051532">
    <property type="entry name" value="Ester_Hydrolysis_Enzymes"/>
</dbReference>
<protein>
    <submittedName>
        <fullName evidence="3">SGNH/GDSL hydrolase family protein</fullName>
    </submittedName>
</protein>
<dbReference type="RefSeq" id="WP_378483884.1">
    <property type="nucleotide sequence ID" value="NZ_JBHUFB010000007.1"/>
</dbReference>
<accession>A0ABW4NZB8</accession>
<name>A0ABW4NZB8_9NOCA</name>
<dbReference type="EMBL" id="JBHUFB010000007">
    <property type="protein sequence ID" value="MFD1811331.1"/>
    <property type="molecule type" value="Genomic_DNA"/>
</dbReference>
<dbReference type="InterPro" id="IPR013830">
    <property type="entry name" value="SGNH_hydro"/>
</dbReference>
<keyword evidence="4" id="KW-1185">Reference proteome</keyword>
<evidence type="ECO:0000313" key="4">
    <source>
        <dbReference type="Proteomes" id="UP001597286"/>
    </source>
</evidence>
<dbReference type="SUPFAM" id="SSF52266">
    <property type="entry name" value="SGNH hydrolase"/>
    <property type="match status" value="1"/>
</dbReference>
<dbReference type="InterPro" id="IPR036514">
    <property type="entry name" value="SGNH_hydro_sf"/>
</dbReference>
<gene>
    <name evidence="3" type="ORF">ACFSJG_03835</name>
</gene>